<gene>
    <name evidence="2" type="ORF">A2785_00470</name>
</gene>
<evidence type="ECO:0000313" key="2">
    <source>
        <dbReference type="EMBL" id="OGY17331.1"/>
    </source>
</evidence>
<sequence length="325" mass="35385">MLPTSNKKERTGKLKKSRKIAQIIKIPVWALLLVIVNAVAVAGLVSYLYFNRQIASSASKTAPSEESRNPDALVREVSLSVIPPSGYKTRLTWGDIGRKLVAVGAIDPKKYAQMFQSNSTGAQEMVIFEEGKDKPIEMNENNSHFLVNTLWALGLTNKSQVLDEGPMKTGGNPADRFASTAGWTLGTKPAMELYSSEELVPLTDEQQEQVKQIAENVFRPCCGNSTAFPDCNHGMAALGYIELAVANGLSEEQIYKDLLAFNSFWFPTNYIELGVYFAQQGKQWESLDAKLALSAEYSSAQGAQKIHQAVANVPGLKSQGGSCGA</sequence>
<feature type="transmembrane region" description="Helical" evidence="1">
    <location>
        <begin position="26"/>
        <end position="50"/>
    </location>
</feature>
<keyword evidence="1" id="KW-1133">Transmembrane helix</keyword>
<keyword evidence="1" id="KW-0472">Membrane</keyword>
<keyword evidence="1" id="KW-0812">Transmembrane</keyword>
<name>A0A1G1VPK2_9BACT</name>
<dbReference type="Proteomes" id="UP000179069">
    <property type="component" value="Unassembled WGS sequence"/>
</dbReference>
<evidence type="ECO:0000256" key="1">
    <source>
        <dbReference type="SAM" id="Phobius"/>
    </source>
</evidence>
<accession>A0A1G1VPK2</accession>
<reference evidence="2 3" key="1">
    <citation type="journal article" date="2016" name="Nat. Commun.">
        <title>Thousands of microbial genomes shed light on interconnected biogeochemical processes in an aquifer system.</title>
        <authorList>
            <person name="Anantharaman K."/>
            <person name="Brown C.T."/>
            <person name="Hug L.A."/>
            <person name="Sharon I."/>
            <person name="Castelle C.J."/>
            <person name="Probst A.J."/>
            <person name="Thomas B.C."/>
            <person name="Singh A."/>
            <person name="Wilkins M.J."/>
            <person name="Karaoz U."/>
            <person name="Brodie E.L."/>
            <person name="Williams K.H."/>
            <person name="Hubbard S.S."/>
            <person name="Banfield J.F."/>
        </authorList>
    </citation>
    <scope>NUCLEOTIDE SEQUENCE [LARGE SCALE GENOMIC DNA]</scope>
</reference>
<proteinExistence type="predicted"/>
<dbReference type="AlphaFoldDB" id="A0A1G1VPK2"/>
<protein>
    <submittedName>
        <fullName evidence="2">Uncharacterized protein</fullName>
    </submittedName>
</protein>
<organism evidence="2 3">
    <name type="scientific">Candidatus Chisholmbacteria bacterium RIFCSPHIGHO2_01_FULL_49_18</name>
    <dbReference type="NCBI Taxonomy" id="1797590"/>
    <lineage>
        <taxon>Bacteria</taxon>
        <taxon>Candidatus Chisholmiibacteriota</taxon>
    </lineage>
</organism>
<evidence type="ECO:0000313" key="3">
    <source>
        <dbReference type="Proteomes" id="UP000179069"/>
    </source>
</evidence>
<comment type="caution">
    <text evidence="2">The sequence shown here is derived from an EMBL/GenBank/DDBJ whole genome shotgun (WGS) entry which is preliminary data.</text>
</comment>
<dbReference type="EMBL" id="MHCI01000003">
    <property type="protein sequence ID" value="OGY17331.1"/>
    <property type="molecule type" value="Genomic_DNA"/>
</dbReference>